<dbReference type="AlphaFoldDB" id="A0A412ZGE6"/>
<dbReference type="RefSeq" id="WP_002565261.1">
    <property type="nucleotide sequence ID" value="NZ_BAABZS010000001.1"/>
</dbReference>
<evidence type="ECO:0000313" key="1">
    <source>
        <dbReference type="EMBL" id="RGV79244.1"/>
    </source>
</evidence>
<sequence>MKLKKLAAIIAAATMVCSLAACGGKSNTVESKAQETEAEETMTVDKDKKEIVMLCEVNGTYFTEPTRHGIVYKGGSNGEKAVLRGLADEKEFYQALLDIGAKAGDNLTAADMKAGPDNGKSVEGDKLDVFVKWDGQDEIPFRDIIKCTEDYTMDLRFGGNIESAKENNTGCVLCLDSCATGIVSDAAWPTGTTQNDVAKFYGDKDVLPEDGTQVTVVFRLAK</sequence>
<name>A0A412ZGE6_9FIRM</name>
<protein>
    <submittedName>
        <fullName evidence="1">Uncharacterized protein</fullName>
    </submittedName>
</protein>
<dbReference type="PROSITE" id="PS51257">
    <property type="entry name" value="PROKAR_LIPOPROTEIN"/>
    <property type="match status" value="1"/>
</dbReference>
<dbReference type="GeneID" id="23116706"/>
<accession>A0A412ZGE6</accession>
<gene>
    <name evidence="1" type="ORF">DWW02_05895</name>
</gene>
<dbReference type="Proteomes" id="UP000284543">
    <property type="component" value="Unassembled WGS sequence"/>
</dbReference>
<comment type="caution">
    <text evidence="1">The sequence shown here is derived from an EMBL/GenBank/DDBJ whole genome shotgun (WGS) entry which is preliminary data.</text>
</comment>
<proteinExistence type="predicted"/>
<organism evidence="1 2">
    <name type="scientific">Enterocloster bolteae</name>
    <dbReference type="NCBI Taxonomy" id="208479"/>
    <lineage>
        <taxon>Bacteria</taxon>
        <taxon>Bacillati</taxon>
        <taxon>Bacillota</taxon>
        <taxon>Clostridia</taxon>
        <taxon>Lachnospirales</taxon>
        <taxon>Lachnospiraceae</taxon>
        <taxon>Enterocloster</taxon>
    </lineage>
</organism>
<reference evidence="1 2" key="1">
    <citation type="submission" date="2018-08" db="EMBL/GenBank/DDBJ databases">
        <title>A genome reference for cultivated species of the human gut microbiota.</title>
        <authorList>
            <person name="Zou Y."/>
            <person name="Xue W."/>
            <person name="Luo G."/>
        </authorList>
    </citation>
    <scope>NUCLEOTIDE SEQUENCE [LARGE SCALE GENOMIC DNA]</scope>
    <source>
        <strain evidence="1 2">AF14-18</strain>
    </source>
</reference>
<dbReference type="InterPro" id="IPR047750">
    <property type="entry name" value="YdjY-like"/>
</dbReference>
<evidence type="ECO:0000313" key="2">
    <source>
        <dbReference type="Proteomes" id="UP000284543"/>
    </source>
</evidence>
<dbReference type="EMBL" id="QRZM01000001">
    <property type="protein sequence ID" value="RGV79244.1"/>
    <property type="molecule type" value="Genomic_DNA"/>
</dbReference>
<dbReference type="NCBIfam" id="NF040466">
    <property type="entry name" value="ydjY_domain"/>
    <property type="match status" value="1"/>
</dbReference>